<dbReference type="EMBL" id="CP073355">
    <property type="protein sequence ID" value="URA10695.1"/>
    <property type="molecule type" value="Genomic_DNA"/>
</dbReference>
<accession>A0AAX3BEM3</accession>
<evidence type="ECO:0000313" key="2">
    <source>
        <dbReference type="Proteomes" id="UP001056539"/>
    </source>
</evidence>
<dbReference type="RefSeq" id="WP_271435822.1">
    <property type="nucleotide sequence ID" value="NZ_CP073355.1"/>
</dbReference>
<protein>
    <recommendedName>
        <fullName evidence="3">DUF5723 domain-containing protein</fullName>
    </recommendedName>
</protein>
<proteinExistence type="predicted"/>
<gene>
    <name evidence="1" type="ORF">KDW03_02515</name>
</gene>
<dbReference type="AlphaFoldDB" id="A0AAX3BEM3"/>
<dbReference type="KEGG" id="taqu:KDW03_02515"/>
<reference evidence="1" key="2">
    <citation type="submission" date="2022-06" db="EMBL/GenBank/DDBJ databases">
        <title>Thermospira aquatica gen. nov., sp. nov.</title>
        <authorList>
            <person name="Ben Ali Gam Z."/>
            <person name="Labat M."/>
        </authorList>
    </citation>
    <scope>NUCLEOTIDE SEQUENCE</scope>
    <source>
        <strain evidence="1">F1F22</strain>
    </source>
</reference>
<evidence type="ECO:0008006" key="3">
    <source>
        <dbReference type="Google" id="ProtNLM"/>
    </source>
</evidence>
<reference evidence="1" key="1">
    <citation type="submission" date="2021-04" db="EMBL/GenBank/DDBJ databases">
        <authorList>
            <person name="Postec A."/>
        </authorList>
    </citation>
    <scope>NUCLEOTIDE SEQUENCE</scope>
    <source>
        <strain evidence="1">F1F22</strain>
    </source>
</reference>
<dbReference type="Proteomes" id="UP001056539">
    <property type="component" value="Chromosome"/>
</dbReference>
<sequence>MKRFLFFLFLFPLAWATEWKLRIPTDILATGGAGIAADDKTGLLFMNPAVYAIQANRHFLLGSLGGGANFSLFDLYQVYNHLATNNNDIATLTPDMWRSLASLGLYTSLIGPLYLGYMGDRIGIVLFNDFRIFVRQKASPILPYFEWKSYLDIGLQMGVGFSLPDVSFLPRQSRLYGGLSVKLINRFQYTDDRLSILELMDKVNSLFSFQSGFLMGQALGSDLGLLYKQDKWRVGLVIRDWFTTSFQWVAYDARFQVISNNAGITTWWPSVDVGISYHLGNILSRYLLGNIILYADLVNITDWRENGWLKTRFGIEGRILEFIIARAGLYKGYPTLGVGLDLPLLKIHITYYTEELGTVPGAAPLPILTAETQLIF</sequence>
<evidence type="ECO:0000313" key="1">
    <source>
        <dbReference type="EMBL" id="URA10695.1"/>
    </source>
</evidence>
<keyword evidence="2" id="KW-1185">Reference proteome</keyword>
<organism evidence="1 2">
    <name type="scientific">Thermospira aquatica</name>
    <dbReference type="NCBI Taxonomy" id="2828656"/>
    <lineage>
        <taxon>Bacteria</taxon>
        <taxon>Pseudomonadati</taxon>
        <taxon>Spirochaetota</taxon>
        <taxon>Spirochaetia</taxon>
        <taxon>Brevinematales</taxon>
        <taxon>Thermospiraceae</taxon>
        <taxon>Thermospira</taxon>
    </lineage>
</organism>
<name>A0AAX3BEM3_9SPIR</name>